<dbReference type="SUPFAM" id="SSF51735">
    <property type="entry name" value="NAD(P)-binding Rossmann-fold domains"/>
    <property type="match status" value="1"/>
</dbReference>
<dbReference type="PANTHER" id="PTHR12126:SF16">
    <property type="entry name" value="MIOREX COMPLEX COMPONENT 2"/>
    <property type="match status" value="1"/>
</dbReference>
<dbReference type="RefSeq" id="XP_018292767.1">
    <property type="nucleotide sequence ID" value="XM_018428970.1"/>
</dbReference>
<dbReference type="Proteomes" id="UP000077315">
    <property type="component" value="Unassembled WGS sequence"/>
</dbReference>
<dbReference type="InterPro" id="IPR036291">
    <property type="entry name" value="NAD(P)-bd_dom_sf"/>
</dbReference>
<gene>
    <name evidence="2" type="ORF">PHYBLDRAFT_124111</name>
</gene>
<organism evidence="2 3">
    <name type="scientific">Phycomyces blakesleeanus (strain ATCC 8743b / DSM 1359 / FGSC 10004 / NBRC 33097 / NRRL 1555)</name>
    <dbReference type="NCBI Taxonomy" id="763407"/>
    <lineage>
        <taxon>Eukaryota</taxon>
        <taxon>Fungi</taxon>
        <taxon>Fungi incertae sedis</taxon>
        <taxon>Mucoromycota</taxon>
        <taxon>Mucoromycotina</taxon>
        <taxon>Mucoromycetes</taxon>
        <taxon>Mucorales</taxon>
        <taxon>Phycomycetaceae</taxon>
        <taxon>Phycomyces</taxon>
    </lineage>
</organism>
<dbReference type="PANTHER" id="PTHR12126">
    <property type="entry name" value="NADH-UBIQUINONE OXIDOREDUCTASE 39 KDA SUBUNIT-RELATED"/>
    <property type="match status" value="1"/>
</dbReference>
<dbReference type="VEuPathDB" id="FungiDB:PHYBLDRAFT_124111"/>
<keyword evidence="3" id="KW-1185">Reference proteome</keyword>
<dbReference type="FunCoup" id="A0A162PPD7">
    <property type="interactions" value="210"/>
</dbReference>
<evidence type="ECO:0000259" key="1">
    <source>
        <dbReference type="Pfam" id="PF01370"/>
    </source>
</evidence>
<name>A0A162PPD7_PHYB8</name>
<dbReference type="OrthoDB" id="276721at2759"/>
<dbReference type="InterPro" id="IPR051207">
    <property type="entry name" value="ComplexI_NDUFA9_subunit"/>
</dbReference>
<dbReference type="STRING" id="763407.A0A162PPD7"/>
<sequence>MAQPFARKLLVVGGSGFLGQSVCQMAVRKGWETISLSRRGEPISFSEKGRPEWAENVKWASGNSLEPNTFKDVLHGVTDVVHTVGILLESDYKAVIQAKTTCDAAKGVANVLAEVAGMKDDGNPLDPKNQQRAGSATYETMNRDTAISVAKEVMRLPSLDSFVYISASDVFPLVNPRYITTKREAESFLLSHRSIRSIVLRPGFMYSDQRPAAAFMATNLQLVNTITSPISKGLRSLPFGKVLTTPPLHINTVAAAVISSIENSETKGIFDVQSIQEMAVRY</sequence>
<dbReference type="EMBL" id="KV440978">
    <property type="protein sequence ID" value="OAD74727.1"/>
    <property type="molecule type" value="Genomic_DNA"/>
</dbReference>
<dbReference type="Gene3D" id="3.40.50.720">
    <property type="entry name" value="NAD(P)-binding Rossmann-like Domain"/>
    <property type="match status" value="1"/>
</dbReference>
<proteinExistence type="predicted"/>
<dbReference type="GO" id="GO:0044877">
    <property type="term" value="F:protein-containing complex binding"/>
    <property type="evidence" value="ECO:0007669"/>
    <property type="project" value="TreeGrafter"/>
</dbReference>
<dbReference type="GeneID" id="28989876"/>
<dbReference type="GO" id="GO:0005739">
    <property type="term" value="C:mitochondrion"/>
    <property type="evidence" value="ECO:0007669"/>
    <property type="project" value="TreeGrafter"/>
</dbReference>
<feature type="domain" description="NAD-dependent epimerase/dehydratase" evidence="1">
    <location>
        <begin position="10"/>
        <end position="116"/>
    </location>
</feature>
<evidence type="ECO:0000313" key="3">
    <source>
        <dbReference type="Proteomes" id="UP000077315"/>
    </source>
</evidence>
<dbReference type="AlphaFoldDB" id="A0A162PPD7"/>
<dbReference type="Pfam" id="PF01370">
    <property type="entry name" value="Epimerase"/>
    <property type="match status" value="1"/>
</dbReference>
<accession>A0A162PPD7</accession>
<dbReference type="InterPro" id="IPR001509">
    <property type="entry name" value="Epimerase_deHydtase"/>
</dbReference>
<protein>
    <recommendedName>
        <fullName evidence="1">NAD-dependent epimerase/dehydratase domain-containing protein</fullName>
    </recommendedName>
</protein>
<evidence type="ECO:0000313" key="2">
    <source>
        <dbReference type="EMBL" id="OAD74727.1"/>
    </source>
</evidence>
<dbReference type="InParanoid" id="A0A162PPD7"/>
<reference evidence="3" key="1">
    <citation type="submission" date="2015-06" db="EMBL/GenBank/DDBJ databases">
        <title>Expansion of signal transduction pathways in fungi by whole-genome duplication.</title>
        <authorList>
            <consortium name="DOE Joint Genome Institute"/>
            <person name="Corrochano L.M."/>
            <person name="Kuo A."/>
            <person name="Marcet-Houben M."/>
            <person name="Polaino S."/>
            <person name="Salamov A."/>
            <person name="Villalobos J.M."/>
            <person name="Alvarez M.I."/>
            <person name="Avalos J."/>
            <person name="Benito E.P."/>
            <person name="Benoit I."/>
            <person name="Burger G."/>
            <person name="Camino L.P."/>
            <person name="Canovas D."/>
            <person name="Cerda-Olmedo E."/>
            <person name="Cheng J.-F."/>
            <person name="Dominguez A."/>
            <person name="Elias M."/>
            <person name="Eslava A.P."/>
            <person name="Glaser F."/>
            <person name="Grimwood J."/>
            <person name="Gutierrez G."/>
            <person name="Heitman J."/>
            <person name="Henrissat B."/>
            <person name="Iturriaga E.A."/>
            <person name="Lang B.F."/>
            <person name="Lavin J.L."/>
            <person name="Lee S."/>
            <person name="Li W."/>
            <person name="Lindquist E."/>
            <person name="Lopez-Garcia S."/>
            <person name="Luque E.M."/>
            <person name="Marcos A.T."/>
            <person name="Martin J."/>
            <person name="McCluskey K."/>
            <person name="Medina H.R."/>
            <person name="Miralles-Duran A."/>
            <person name="Miyazaki A."/>
            <person name="Munoz-Torres E."/>
            <person name="Oguiza J.A."/>
            <person name="Ohm R."/>
            <person name="Olmedo M."/>
            <person name="Orejas M."/>
            <person name="Ortiz-Castellanos L."/>
            <person name="Pisabarro A.G."/>
            <person name="Rodriguez-Romero J."/>
            <person name="Ruiz-Herrera J."/>
            <person name="Ruiz-Vazquez R."/>
            <person name="Sanz C."/>
            <person name="Schackwitz W."/>
            <person name="Schmutz J."/>
            <person name="Shahriari M."/>
            <person name="Shelest E."/>
            <person name="Silva-Franco F."/>
            <person name="Soanes D."/>
            <person name="Syed K."/>
            <person name="Tagua V.G."/>
            <person name="Talbot N.J."/>
            <person name="Thon M."/>
            <person name="De vries R.P."/>
            <person name="Wiebenga A."/>
            <person name="Yadav J.S."/>
            <person name="Braun E.L."/>
            <person name="Baker S."/>
            <person name="Garre V."/>
            <person name="Horwitz B."/>
            <person name="Torres-Martinez S."/>
            <person name="Idnurm A."/>
            <person name="Herrera-Estrella A."/>
            <person name="Gabaldon T."/>
            <person name="Grigoriev I.V."/>
        </authorList>
    </citation>
    <scope>NUCLEOTIDE SEQUENCE [LARGE SCALE GENOMIC DNA]</scope>
    <source>
        <strain evidence="3">NRRL 1555(-)</strain>
    </source>
</reference>